<name>A0AAX4IVF1_9PEZI</name>
<accession>A0AAX4IVF1</accession>
<dbReference type="Proteomes" id="UP001322277">
    <property type="component" value="Chromosome 8"/>
</dbReference>
<reference evidence="2" key="1">
    <citation type="journal article" date="2023" name="bioRxiv">
        <title>Complete genome of the Medicago anthracnose fungus, Colletotrichum destructivum, reveals a mini-chromosome-like region within a core chromosome.</title>
        <authorList>
            <person name="Lapalu N."/>
            <person name="Simon A."/>
            <person name="Lu A."/>
            <person name="Plaumann P.-L."/>
            <person name="Amselem J."/>
            <person name="Pigne S."/>
            <person name="Auger A."/>
            <person name="Koch C."/>
            <person name="Dallery J.-F."/>
            <person name="O'Connell R.J."/>
        </authorList>
    </citation>
    <scope>NUCLEOTIDE SEQUENCE [LARGE SCALE GENOMIC DNA]</scope>
    <source>
        <strain evidence="2">CBS 520.97</strain>
    </source>
</reference>
<dbReference type="KEGG" id="cdet:87948610"/>
<gene>
    <name evidence="1" type="ORF">CDEST_12110</name>
</gene>
<proteinExistence type="predicted"/>
<dbReference type="RefSeq" id="XP_062784317.1">
    <property type="nucleotide sequence ID" value="XM_062928266.1"/>
</dbReference>
<evidence type="ECO:0000313" key="1">
    <source>
        <dbReference type="EMBL" id="WQF87096.1"/>
    </source>
</evidence>
<dbReference type="AlphaFoldDB" id="A0AAX4IVF1"/>
<sequence>MSLRPTSPSCFSLQMLLGRSHTSFCNRRALHRKAGLITLDANGSFEARKFDVFIGHPYEAYAIIDPDVGLAMKTTIAKQTGLLFKDATPHPRTVIEDDLARQDAANASPATLWFRGAIHAVISLDGTPDLEYCWA</sequence>
<evidence type="ECO:0000313" key="2">
    <source>
        <dbReference type="Proteomes" id="UP001322277"/>
    </source>
</evidence>
<dbReference type="EMBL" id="CP137312">
    <property type="protein sequence ID" value="WQF87096.1"/>
    <property type="molecule type" value="Genomic_DNA"/>
</dbReference>
<dbReference type="GeneID" id="87948610"/>
<organism evidence="1 2">
    <name type="scientific">Colletotrichum destructivum</name>
    <dbReference type="NCBI Taxonomy" id="34406"/>
    <lineage>
        <taxon>Eukaryota</taxon>
        <taxon>Fungi</taxon>
        <taxon>Dikarya</taxon>
        <taxon>Ascomycota</taxon>
        <taxon>Pezizomycotina</taxon>
        <taxon>Sordariomycetes</taxon>
        <taxon>Hypocreomycetidae</taxon>
        <taxon>Glomerellales</taxon>
        <taxon>Glomerellaceae</taxon>
        <taxon>Colletotrichum</taxon>
        <taxon>Colletotrichum destructivum species complex</taxon>
    </lineage>
</organism>
<protein>
    <submittedName>
        <fullName evidence="1">Uncharacterized protein</fullName>
    </submittedName>
</protein>
<keyword evidence="2" id="KW-1185">Reference proteome</keyword>